<organism evidence="1 2">
    <name type="scientific">Caerostris extrusa</name>
    <name type="common">Bark spider</name>
    <name type="synonym">Caerostris bankana</name>
    <dbReference type="NCBI Taxonomy" id="172846"/>
    <lineage>
        <taxon>Eukaryota</taxon>
        <taxon>Metazoa</taxon>
        <taxon>Ecdysozoa</taxon>
        <taxon>Arthropoda</taxon>
        <taxon>Chelicerata</taxon>
        <taxon>Arachnida</taxon>
        <taxon>Araneae</taxon>
        <taxon>Araneomorphae</taxon>
        <taxon>Entelegynae</taxon>
        <taxon>Araneoidea</taxon>
        <taxon>Araneidae</taxon>
        <taxon>Caerostris</taxon>
    </lineage>
</organism>
<proteinExistence type="predicted"/>
<dbReference type="Proteomes" id="UP001054945">
    <property type="component" value="Unassembled WGS sequence"/>
</dbReference>
<sequence length="87" mass="9922">MGEKSLCSGTDFATLGCEPGGRGRGAFFNAILKCSQRKERPHLALREKMRDSASEKPYREKSDKCFCTRRALRFRVLKVSAFFPKRC</sequence>
<comment type="caution">
    <text evidence="1">The sequence shown here is derived from an EMBL/GenBank/DDBJ whole genome shotgun (WGS) entry which is preliminary data.</text>
</comment>
<accession>A0AAV4Q8D5</accession>
<evidence type="ECO:0000313" key="2">
    <source>
        <dbReference type="Proteomes" id="UP001054945"/>
    </source>
</evidence>
<dbReference type="EMBL" id="BPLR01005944">
    <property type="protein sequence ID" value="GIY06293.1"/>
    <property type="molecule type" value="Genomic_DNA"/>
</dbReference>
<reference evidence="1 2" key="1">
    <citation type="submission" date="2021-06" db="EMBL/GenBank/DDBJ databases">
        <title>Caerostris extrusa draft genome.</title>
        <authorList>
            <person name="Kono N."/>
            <person name="Arakawa K."/>
        </authorList>
    </citation>
    <scope>NUCLEOTIDE SEQUENCE [LARGE SCALE GENOMIC DNA]</scope>
</reference>
<protein>
    <submittedName>
        <fullName evidence="1">Uncharacterized protein</fullName>
    </submittedName>
</protein>
<evidence type="ECO:0000313" key="1">
    <source>
        <dbReference type="EMBL" id="GIY06293.1"/>
    </source>
</evidence>
<dbReference type="AlphaFoldDB" id="A0AAV4Q8D5"/>
<gene>
    <name evidence="1" type="ORF">CEXT_211521</name>
</gene>
<name>A0AAV4Q8D5_CAEEX</name>
<keyword evidence="2" id="KW-1185">Reference proteome</keyword>